<name>A0A0G2Y3Q3_9VIRU</name>
<dbReference type="Proteomes" id="UP000240461">
    <property type="component" value="Segment"/>
</dbReference>
<protein>
    <submittedName>
        <fullName evidence="1">Uncharacterized protein</fullName>
    </submittedName>
</protein>
<evidence type="ECO:0000313" key="2">
    <source>
        <dbReference type="Proteomes" id="UP000240461"/>
    </source>
</evidence>
<reference evidence="1 2" key="1">
    <citation type="submission" date="2014-10" db="EMBL/GenBank/DDBJ databases">
        <title>Pan-genome analysis of Brazilian lineage A amoebal mimiviruses.</title>
        <authorList>
            <person name="Assis F.L."/>
            <person name="Abrahao J.S."/>
            <person name="Kroon E.G."/>
            <person name="Dornas F.P."/>
            <person name="Andrade K.R."/>
            <person name="Borato P.V.M."/>
            <person name="Pilotto M.R."/>
            <person name="Benamar S."/>
            <person name="LaScola B."/>
            <person name="Colson P."/>
        </authorList>
    </citation>
    <scope>NUCLEOTIDE SEQUENCE [LARGE SCALE GENOMIC DNA]</scope>
    <source>
        <strain evidence="1 2">Kroon</strain>
    </source>
</reference>
<dbReference type="EMBL" id="KM982402">
    <property type="protein sequence ID" value="AKI80423.1"/>
    <property type="molecule type" value="Genomic_DNA"/>
</dbReference>
<dbReference type="KEGG" id="vg:80514221"/>
<evidence type="ECO:0000313" key="1">
    <source>
        <dbReference type="EMBL" id="AKI80423.1"/>
    </source>
</evidence>
<organism evidence="1 2">
    <name type="scientific">Acanthamoeba polyphaga mimivirus Kroon</name>
    <dbReference type="NCBI Taxonomy" id="3069720"/>
    <lineage>
        <taxon>Viruses</taxon>
        <taxon>Varidnaviria</taxon>
        <taxon>Bamfordvirae</taxon>
        <taxon>Nucleocytoviricota</taxon>
        <taxon>Megaviricetes</taxon>
        <taxon>Imitervirales</taxon>
        <taxon>Mimiviridae</taxon>
        <taxon>Megamimivirinae</taxon>
        <taxon>Mimivirus</taxon>
        <taxon>Mimivirus lagoaense</taxon>
    </lineage>
</organism>
<proteinExistence type="predicted"/>
<accession>A0A0G2Y3Q3</accession>
<sequence>MYNLVFIIMFQLCYDTITSRILYKPLSLAAISYDKVLSMFGLNFSKGKLGPIIDNLCNSHQEYLVYHQSVLLKHILIIVRNFYLDNGKNFYNNPIIECYFKNVFTRQFSNDIKLKFICETHRNLFIQKIVHTENFYEFTK</sequence>
<keyword evidence="2" id="KW-1185">Reference proteome</keyword>